<dbReference type="GO" id="GO:0005737">
    <property type="term" value="C:cytoplasm"/>
    <property type="evidence" value="ECO:0007669"/>
    <property type="project" value="TreeGrafter"/>
</dbReference>
<keyword evidence="3" id="KW-0028">Amino-acid biosynthesis</keyword>
<dbReference type="InterPro" id="IPR002912">
    <property type="entry name" value="ACT_dom"/>
</dbReference>
<dbReference type="InterPro" id="IPR045865">
    <property type="entry name" value="ACT-like_dom_sf"/>
</dbReference>
<keyword evidence="6" id="KW-0456">Lyase</keyword>
<evidence type="ECO:0000313" key="13">
    <source>
        <dbReference type="Proteomes" id="UP001208692"/>
    </source>
</evidence>
<dbReference type="PROSITE" id="PS51171">
    <property type="entry name" value="PREPHENATE_DEHYDR_3"/>
    <property type="match status" value="1"/>
</dbReference>
<evidence type="ECO:0000259" key="8">
    <source>
        <dbReference type="PROSITE" id="PS51171"/>
    </source>
</evidence>
<evidence type="ECO:0000313" key="10">
    <source>
        <dbReference type="EMBL" id="GJM51293.1"/>
    </source>
</evidence>
<sequence length="275" mass="31374">MKEIVAIQGIEGSYHHQTAQEYFDRDIQIIPCDSFDKVAQKLLNQEASMGIMAIENTIAGAILPNYNLIDKHQLYIVGEHYIDIQHQLMAIQGQHLEDLTEVHSHYMALLQCKDFFVQYPHIKLVEDSDTASTARRIKQGNLRGIGAIASVTAAHLFGLEILATNIQTMKNNATRFVILQKEKPLLYQKTINKASIKFQLDHKRGSLATVLNVISDCDLNMTKIQSLPVVHQPWKYAFFVDVTFDKYTNFQKVIQLLDIMAEDIKILGEYQNQLD</sequence>
<evidence type="ECO:0000313" key="11">
    <source>
        <dbReference type="EMBL" id="GJM53290.1"/>
    </source>
</evidence>
<evidence type="ECO:0000256" key="2">
    <source>
        <dbReference type="ARBA" id="ARBA00013147"/>
    </source>
</evidence>
<evidence type="ECO:0000259" key="9">
    <source>
        <dbReference type="PROSITE" id="PS51671"/>
    </source>
</evidence>
<evidence type="ECO:0000256" key="7">
    <source>
        <dbReference type="ARBA" id="ARBA00047848"/>
    </source>
</evidence>
<comment type="caution">
    <text evidence="10">The sequence shown here is derived from an EMBL/GenBank/DDBJ whole genome shotgun (WGS) entry which is preliminary data.</text>
</comment>
<evidence type="ECO:0000256" key="5">
    <source>
        <dbReference type="ARBA" id="ARBA00023222"/>
    </source>
</evidence>
<dbReference type="Proteomes" id="UP001208692">
    <property type="component" value="Unassembled WGS sequence"/>
</dbReference>
<dbReference type="Gene3D" id="3.40.190.10">
    <property type="entry name" value="Periplasmic binding protein-like II"/>
    <property type="match status" value="2"/>
</dbReference>
<name>A0AAV5AZS2_9FLAO</name>
<dbReference type="PANTHER" id="PTHR21022">
    <property type="entry name" value="PREPHENATE DEHYDRATASE P PROTEIN"/>
    <property type="match status" value="1"/>
</dbReference>
<proteinExistence type="predicted"/>
<keyword evidence="13" id="KW-1185">Reference proteome</keyword>
<evidence type="ECO:0000256" key="1">
    <source>
        <dbReference type="ARBA" id="ARBA00004741"/>
    </source>
</evidence>
<dbReference type="CDD" id="cd13631">
    <property type="entry name" value="PBP2_Ct-PDT_like"/>
    <property type="match status" value="1"/>
</dbReference>
<keyword evidence="4" id="KW-0057">Aromatic amino acid biosynthesis</keyword>
<dbReference type="SUPFAM" id="SSF55021">
    <property type="entry name" value="ACT-like"/>
    <property type="match status" value="1"/>
</dbReference>
<dbReference type="InterPro" id="IPR001086">
    <property type="entry name" value="Preph_deHydtase"/>
</dbReference>
<dbReference type="CDD" id="cd04905">
    <property type="entry name" value="ACT_CM-PDT"/>
    <property type="match status" value="1"/>
</dbReference>
<evidence type="ECO:0000256" key="3">
    <source>
        <dbReference type="ARBA" id="ARBA00022605"/>
    </source>
</evidence>
<evidence type="ECO:0000313" key="12">
    <source>
        <dbReference type="Proteomes" id="UP001207736"/>
    </source>
</evidence>
<accession>A0AAV5AZS2</accession>
<gene>
    <name evidence="10" type="primary">pheA</name>
    <name evidence="10" type="ORF">RCZ15_22660</name>
    <name evidence="11" type="ORF">RCZ16_16070</name>
</gene>
<dbReference type="Proteomes" id="UP001207736">
    <property type="component" value="Unassembled WGS sequence"/>
</dbReference>
<dbReference type="EC" id="4.2.1.51" evidence="2"/>
<dbReference type="AlphaFoldDB" id="A0AAV5AZS2"/>
<dbReference type="GO" id="GO:0009094">
    <property type="term" value="P:L-phenylalanine biosynthetic process"/>
    <property type="evidence" value="ECO:0007669"/>
    <property type="project" value="UniProtKB-KW"/>
</dbReference>
<evidence type="ECO:0000256" key="6">
    <source>
        <dbReference type="ARBA" id="ARBA00023239"/>
    </source>
</evidence>
<feature type="domain" description="ACT" evidence="9">
    <location>
        <begin position="195"/>
        <end position="271"/>
    </location>
</feature>
<protein>
    <recommendedName>
        <fullName evidence="2">prephenate dehydratase</fullName>
        <ecNumber evidence="2">4.2.1.51</ecNumber>
    </recommendedName>
</protein>
<dbReference type="RefSeq" id="WP_264845256.1">
    <property type="nucleotide sequence ID" value="NZ_BPMA01000007.1"/>
</dbReference>
<dbReference type="SUPFAM" id="SSF53850">
    <property type="entry name" value="Periplasmic binding protein-like II"/>
    <property type="match status" value="1"/>
</dbReference>
<dbReference type="GO" id="GO:0004664">
    <property type="term" value="F:prephenate dehydratase activity"/>
    <property type="evidence" value="ECO:0007669"/>
    <property type="project" value="UniProtKB-EC"/>
</dbReference>
<dbReference type="Pfam" id="PF00800">
    <property type="entry name" value="PDT"/>
    <property type="match status" value="1"/>
</dbReference>
<keyword evidence="5" id="KW-0584">Phenylalanine biosynthesis</keyword>
<dbReference type="Gene3D" id="3.30.70.260">
    <property type="match status" value="1"/>
</dbReference>
<dbReference type="PANTHER" id="PTHR21022:SF19">
    <property type="entry name" value="PREPHENATE DEHYDRATASE-RELATED"/>
    <property type="match status" value="1"/>
</dbReference>
<reference evidence="10 13" key="1">
    <citation type="submission" date="2021-11" db="EMBL/GenBank/DDBJ databases">
        <title>Draft genome sequence of Capnocytophaga sp. strain KC07075 isolated from cat oral cavity.</title>
        <authorList>
            <person name="Suzuki M."/>
            <person name="Imaoka K."/>
            <person name="Kimura M."/>
            <person name="Morikawa S."/>
            <person name="Maeda K."/>
        </authorList>
    </citation>
    <scope>NUCLEOTIDE SEQUENCE</scope>
    <source>
        <strain evidence="10">KC07075</strain>
        <strain evidence="11 13">KC07079</strain>
    </source>
</reference>
<organism evidence="10 12">
    <name type="scientific">Capnocytophaga catalasegens</name>
    <dbReference type="NCBI Taxonomy" id="1004260"/>
    <lineage>
        <taxon>Bacteria</taxon>
        <taxon>Pseudomonadati</taxon>
        <taxon>Bacteroidota</taxon>
        <taxon>Flavobacteriia</taxon>
        <taxon>Flavobacteriales</taxon>
        <taxon>Flavobacteriaceae</taxon>
        <taxon>Capnocytophaga</taxon>
    </lineage>
</organism>
<comment type="pathway">
    <text evidence="1">Amino-acid biosynthesis; L-phenylalanine biosynthesis; phenylpyruvate from prephenate: step 1/1.</text>
</comment>
<evidence type="ECO:0000256" key="4">
    <source>
        <dbReference type="ARBA" id="ARBA00023141"/>
    </source>
</evidence>
<comment type="catalytic activity">
    <reaction evidence="7">
        <text>prephenate + H(+) = 3-phenylpyruvate + CO2 + H2O</text>
        <dbReference type="Rhea" id="RHEA:21648"/>
        <dbReference type="ChEBI" id="CHEBI:15377"/>
        <dbReference type="ChEBI" id="CHEBI:15378"/>
        <dbReference type="ChEBI" id="CHEBI:16526"/>
        <dbReference type="ChEBI" id="CHEBI:18005"/>
        <dbReference type="ChEBI" id="CHEBI:29934"/>
        <dbReference type="EC" id="4.2.1.51"/>
    </reaction>
</comment>
<dbReference type="PROSITE" id="PS51671">
    <property type="entry name" value="ACT"/>
    <property type="match status" value="1"/>
</dbReference>
<dbReference type="EMBL" id="BQKB01000031">
    <property type="protein sequence ID" value="GJM53290.1"/>
    <property type="molecule type" value="Genomic_DNA"/>
</dbReference>
<feature type="domain" description="Prephenate dehydratase" evidence="8">
    <location>
        <begin position="4"/>
        <end position="181"/>
    </location>
</feature>
<dbReference type="EMBL" id="BQKA01000050">
    <property type="protein sequence ID" value="GJM51293.1"/>
    <property type="molecule type" value="Genomic_DNA"/>
</dbReference>